<dbReference type="Proteomes" id="UP000302139">
    <property type="component" value="Unassembled WGS sequence"/>
</dbReference>
<keyword evidence="1" id="KW-0472">Membrane</keyword>
<accession>A0A4D4M055</accession>
<protein>
    <submittedName>
        <fullName evidence="2">Uncharacterized protein</fullName>
    </submittedName>
</protein>
<name>A0A4D4M055_STRAX</name>
<keyword evidence="1" id="KW-0812">Transmembrane</keyword>
<evidence type="ECO:0000313" key="2">
    <source>
        <dbReference type="EMBL" id="GDY64738.1"/>
    </source>
</evidence>
<evidence type="ECO:0000313" key="3">
    <source>
        <dbReference type="Proteomes" id="UP000302139"/>
    </source>
</evidence>
<keyword evidence="1" id="KW-1133">Transmembrane helix</keyword>
<reference evidence="2 3" key="1">
    <citation type="submission" date="2019-04" db="EMBL/GenBank/DDBJ databases">
        <title>Draft genome sequences of Streptomyces avermitilis NBRC 14893.</title>
        <authorList>
            <person name="Komaki H."/>
            <person name="Tamura T."/>
            <person name="Hosoyama A."/>
        </authorList>
    </citation>
    <scope>NUCLEOTIDE SEQUENCE [LARGE SCALE GENOMIC DNA]</scope>
    <source>
        <strain evidence="2 3">NBRC 14893</strain>
    </source>
</reference>
<comment type="caution">
    <text evidence="2">The sequence shown here is derived from an EMBL/GenBank/DDBJ whole genome shotgun (WGS) entry which is preliminary data.</text>
</comment>
<dbReference type="EMBL" id="BJHX01000001">
    <property type="protein sequence ID" value="GDY64738.1"/>
    <property type="molecule type" value="Genomic_DNA"/>
</dbReference>
<evidence type="ECO:0000256" key="1">
    <source>
        <dbReference type="SAM" id="Phobius"/>
    </source>
</evidence>
<sequence>MLGMLLAITRQGWVSLFTAAVLVASPAIIALLCIASLPAWLLVTGRPQMQLHEDGTPVR</sequence>
<gene>
    <name evidence="2" type="ORF">SAV14893_041310</name>
</gene>
<proteinExistence type="predicted"/>
<organism evidence="2 3">
    <name type="scientific">Streptomyces avermitilis</name>
    <dbReference type="NCBI Taxonomy" id="33903"/>
    <lineage>
        <taxon>Bacteria</taxon>
        <taxon>Bacillati</taxon>
        <taxon>Actinomycetota</taxon>
        <taxon>Actinomycetes</taxon>
        <taxon>Kitasatosporales</taxon>
        <taxon>Streptomycetaceae</taxon>
        <taxon>Streptomyces</taxon>
    </lineage>
</organism>
<feature type="transmembrane region" description="Helical" evidence="1">
    <location>
        <begin position="12"/>
        <end position="43"/>
    </location>
</feature>
<dbReference type="AlphaFoldDB" id="A0A4D4M055"/>